<organism evidence="1 2">
    <name type="scientific">Corynebacterium aquilae DSM 44791</name>
    <dbReference type="NCBI Taxonomy" id="1431546"/>
    <lineage>
        <taxon>Bacteria</taxon>
        <taxon>Bacillati</taxon>
        <taxon>Actinomycetota</taxon>
        <taxon>Actinomycetes</taxon>
        <taxon>Mycobacteriales</taxon>
        <taxon>Corynebacteriaceae</taxon>
        <taxon>Corynebacterium</taxon>
    </lineage>
</organism>
<protein>
    <recommendedName>
        <fullName evidence="3">Oxidoreductase</fullName>
    </recommendedName>
</protein>
<proteinExistence type="predicted"/>
<evidence type="ECO:0008006" key="3">
    <source>
        <dbReference type="Google" id="ProtNLM"/>
    </source>
</evidence>
<dbReference type="STRING" id="1431546.CAQU_00905"/>
<gene>
    <name evidence="1" type="ORF">CAQU_00905</name>
</gene>
<accession>A0A1L7CDF5</accession>
<evidence type="ECO:0000313" key="1">
    <source>
        <dbReference type="EMBL" id="APT83875.1"/>
    </source>
</evidence>
<dbReference type="KEGG" id="caqu:CAQU_00905"/>
<dbReference type="AlphaFoldDB" id="A0A1L7CDF5"/>
<dbReference type="RefSeq" id="WP_075724412.1">
    <property type="nucleotide sequence ID" value="NZ_CP009245.1"/>
</dbReference>
<sequence length="218" mass="22375">MAFQLPLENIASHPETRAAIAAARDAVGAASRVPTVIRRPDFYSAHAAKQAAQASCKLDPGGSVASVLEVFGMVDEAAARRLRTQPLAVLARMDVVLGGNGTPVSRPDAVLAVPAVIRAGGDGFFATAATHALIASAKPFGPRSGHIARAAARVVALHTGADPHNIAHTESFLSRHPDSYRQMLAGACDEAGMRAVVVGYLDAMASGALAAQRLAQAG</sequence>
<name>A0A1L7CDF5_9CORY</name>
<reference evidence="1 2" key="1">
    <citation type="submission" date="2014-08" db="EMBL/GenBank/DDBJ databases">
        <title>Complete genome sequence of Corynebacterium aquilae S-613T(T) (=DSM 44791(T)), isolated from the choana of a healthy golden eagle.</title>
        <authorList>
            <person name="Ruckert C."/>
            <person name="Albersmeier A."/>
            <person name="Winkler A."/>
            <person name="Kalinowski J."/>
        </authorList>
    </citation>
    <scope>NUCLEOTIDE SEQUENCE [LARGE SCALE GENOMIC DNA]</scope>
    <source>
        <strain evidence="1 2">S-613</strain>
    </source>
</reference>
<dbReference type="Proteomes" id="UP000185478">
    <property type="component" value="Chromosome"/>
</dbReference>
<dbReference type="EMBL" id="CP009245">
    <property type="protein sequence ID" value="APT83875.1"/>
    <property type="molecule type" value="Genomic_DNA"/>
</dbReference>
<dbReference type="OrthoDB" id="5241763at2"/>
<evidence type="ECO:0000313" key="2">
    <source>
        <dbReference type="Proteomes" id="UP000185478"/>
    </source>
</evidence>
<keyword evidence="2" id="KW-1185">Reference proteome</keyword>